<feature type="transmembrane region" description="Helical" evidence="5">
    <location>
        <begin position="12"/>
        <end position="34"/>
    </location>
</feature>
<dbReference type="Pfam" id="PF00015">
    <property type="entry name" value="MCPsignal"/>
    <property type="match status" value="1"/>
</dbReference>
<dbReference type="CDD" id="cd12914">
    <property type="entry name" value="PDC1_DGC_like"/>
    <property type="match status" value="1"/>
</dbReference>
<evidence type="ECO:0000259" key="6">
    <source>
        <dbReference type="PROSITE" id="PS50111"/>
    </source>
</evidence>
<sequence length="590" mass="63472">MFNKLSLKAKAIVLSSAFGILPVLGSGGLAYYFANKNLYQTKVVEKELSAINLSDKINRFLFERYADIQAVANLPAFNNADVIAAMTTQEKNKLIDKYIELYLIYNSIAVFDLEGDVIAQSAGKPLSNHSDRGYFQEVLKTKQPYMSDVTISKSTGIVAVYFVSPVIDSNTGKMIAIARSRMPISNMDRLGESLEDSSQSWHLVDNASGKIIGASQAETIGKDINSYFPIFTNINQQTVASGIITSQLDNEPELIAYAPFTKLEGLPQIPWGTVVATETATVFAGQKRLAWVIFLGTIITATITTGIAYWLAEYVTSFIRTIANSIAVSSTNIATTVEQQEQTATEQAASVNETTTTVDELGSTSRQSAQQAEVSANGASQALALAEEGEKTVQQTMKGVENLKEKVEEIAVQILNLGEQTAQISQISDSVAKIAKQTNMLALNAAVEAVRAGEHGKGFNVVASEIRKLADESKKSAEKINNLVGEIQAAMNSAIMVTNEGTKTADSSIQLTKETATSFLGVKDAVNNVFLNTQQISLSSKQQAVAIQQILSAIGEINLGAKETAQGITKVRSTTQDLTSVAEQLKTSVN</sequence>
<comment type="similarity">
    <text evidence="2">Belongs to the methyl-accepting chemotaxis (MCP) protein family.</text>
</comment>
<dbReference type="GO" id="GO:0004888">
    <property type="term" value="F:transmembrane signaling receptor activity"/>
    <property type="evidence" value="ECO:0007669"/>
    <property type="project" value="InterPro"/>
</dbReference>
<evidence type="ECO:0000313" key="8">
    <source>
        <dbReference type="Proteomes" id="UP000320055"/>
    </source>
</evidence>
<dbReference type="AlphaFoldDB" id="A0A563W0P8"/>
<dbReference type="PROSITE" id="PS50111">
    <property type="entry name" value="CHEMOTAXIS_TRANSDUC_2"/>
    <property type="match status" value="1"/>
</dbReference>
<dbReference type="GO" id="GO:0016020">
    <property type="term" value="C:membrane"/>
    <property type="evidence" value="ECO:0007669"/>
    <property type="project" value="InterPro"/>
</dbReference>
<keyword evidence="1 3" id="KW-0807">Transducer</keyword>
<evidence type="ECO:0000256" key="3">
    <source>
        <dbReference type="PROSITE-ProRule" id="PRU00284"/>
    </source>
</evidence>
<keyword evidence="5" id="KW-1133">Transmembrane helix</keyword>
<evidence type="ECO:0000256" key="1">
    <source>
        <dbReference type="ARBA" id="ARBA00023224"/>
    </source>
</evidence>
<name>A0A563W0P8_9CYAN</name>
<proteinExistence type="inferred from homology"/>
<dbReference type="PRINTS" id="PR00260">
    <property type="entry name" value="CHEMTRNSDUCR"/>
</dbReference>
<gene>
    <name evidence="7" type="ORF">H1P_580016</name>
</gene>
<feature type="domain" description="Methyl-accepting transducer" evidence="6">
    <location>
        <begin position="322"/>
        <end position="558"/>
    </location>
</feature>
<feature type="transmembrane region" description="Helical" evidence="5">
    <location>
        <begin position="289"/>
        <end position="312"/>
    </location>
</feature>
<keyword evidence="4" id="KW-0175">Coiled coil</keyword>
<dbReference type="PANTHER" id="PTHR32089:SF112">
    <property type="entry name" value="LYSOZYME-LIKE PROTEIN-RELATED"/>
    <property type="match status" value="1"/>
</dbReference>
<evidence type="ECO:0000313" key="7">
    <source>
        <dbReference type="EMBL" id="VEP17269.1"/>
    </source>
</evidence>
<dbReference type="SUPFAM" id="SSF103190">
    <property type="entry name" value="Sensory domain-like"/>
    <property type="match status" value="1"/>
</dbReference>
<dbReference type="Proteomes" id="UP000320055">
    <property type="component" value="Unassembled WGS sequence"/>
</dbReference>
<dbReference type="PANTHER" id="PTHR32089">
    <property type="entry name" value="METHYL-ACCEPTING CHEMOTAXIS PROTEIN MCPB"/>
    <property type="match status" value="1"/>
</dbReference>
<evidence type="ECO:0000256" key="2">
    <source>
        <dbReference type="ARBA" id="ARBA00029447"/>
    </source>
</evidence>
<dbReference type="GO" id="GO:0007165">
    <property type="term" value="P:signal transduction"/>
    <property type="evidence" value="ECO:0007669"/>
    <property type="project" value="UniProtKB-KW"/>
</dbReference>
<keyword evidence="8" id="KW-1185">Reference proteome</keyword>
<dbReference type="InterPro" id="IPR004090">
    <property type="entry name" value="Chemotax_Me-accpt_rcpt"/>
</dbReference>
<keyword evidence="5" id="KW-0812">Transmembrane</keyword>
<dbReference type="EMBL" id="CAACVJ010000534">
    <property type="protein sequence ID" value="VEP17269.1"/>
    <property type="molecule type" value="Genomic_DNA"/>
</dbReference>
<dbReference type="Gene3D" id="3.30.450.20">
    <property type="entry name" value="PAS domain"/>
    <property type="match status" value="1"/>
</dbReference>
<feature type="coiled-coil region" evidence="4">
    <location>
        <begin position="386"/>
        <end position="420"/>
    </location>
</feature>
<organism evidence="7 8">
    <name type="scientific">Hyella patelloides LEGE 07179</name>
    <dbReference type="NCBI Taxonomy" id="945734"/>
    <lineage>
        <taxon>Bacteria</taxon>
        <taxon>Bacillati</taxon>
        <taxon>Cyanobacteriota</taxon>
        <taxon>Cyanophyceae</taxon>
        <taxon>Pleurocapsales</taxon>
        <taxon>Hyellaceae</taxon>
        <taxon>Hyella</taxon>
    </lineage>
</organism>
<evidence type="ECO:0000256" key="4">
    <source>
        <dbReference type="SAM" id="Coils"/>
    </source>
</evidence>
<evidence type="ECO:0000256" key="5">
    <source>
        <dbReference type="SAM" id="Phobius"/>
    </source>
</evidence>
<keyword evidence="5" id="KW-0472">Membrane</keyword>
<dbReference type="SUPFAM" id="SSF58104">
    <property type="entry name" value="Methyl-accepting chemotaxis protein (MCP) signaling domain"/>
    <property type="match status" value="1"/>
</dbReference>
<accession>A0A563W0P8</accession>
<dbReference type="InterPro" id="IPR004089">
    <property type="entry name" value="MCPsignal_dom"/>
</dbReference>
<dbReference type="RefSeq" id="WP_246141593.1">
    <property type="nucleotide sequence ID" value="NZ_LR213817.1"/>
</dbReference>
<reference evidence="7 8" key="1">
    <citation type="submission" date="2019-01" db="EMBL/GenBank/DDBJ databases">
        <authorList>
            <person name="Brito A."/>
        </authorList>
    </citation>
    <scope>NUCLEOTIDE SEQUENCE [LARGE SCALE GENOMIC DNA]</scope>
    <source>
        <strain evidence="7">1</strain>
    </source>
</reference>
<dbReference type="SMART" id="SM00283">
    <property type="entry name" value="MA"/>
    <property type="match status" value="1"/>
</dbReference>
<dbReference type="InterPro" id="IPR029151">
    <property type="entry name" value="Sensor-like_sf"/>
</dbReference>
<dbReference type="GO" id="GO:0006935">
    <property type="term" value="P:chemotaxis"/>
    <property type="evidence" value="ECO:0007669"/>
    <property type="project" value="InterPro"/>
</dbReference>
<protein>
    <submittedName>
        <fullName evidence="7">Methyl-accepting chemotaxis sensory transducer</fullName>
    </submittedName>
</protein>
<dbReference type="Gene3D" id="1.10.287.950">
    <property type="entry name" value="Methyl-accepting chemotaxis protein"/>
    <property type="match status" value="1"/>
</dbReference>